<comment type="caution">
    <text evidence="1">The sequence shown here is derived from an EMBL/GenBank/DDBJ whole genome shotgun (WGS) entry which is preliminary data.</text>
</comment>
<organism evidence="1 2">
    <name type="scientific">Bifidobacterium angulatum DSM 20098 = JCM 7096</name>
    <dbReference type="NCBI Taxonomy" id="518635"/>
    <lineage>
        <taxon>Bacteria</taxon>
        <taxon>Bacillati</taxon>
        <taxon>Actinomycetota</taxon>
        <taxon>Actinomycetes</taxon>
        <taxon>Bifidobacteriales</taxon>
        <taxon>Bifidobacteriaceae</taxon>
        <taxon>Bifidobacterium</taxon>
    </lineage>
</organism>
<dbReference type="HOGENOM" id="CLU_3096075_0_0_11"/>
<evidence type="ECO:0000313" key="1">
    <source>
        <dbReference type="EMBL" id="EEP20962.1"/>
    </source>
</evidence>
<dbReference type="AlphaFoldDB" id="C4FDD1"/>
<accession>C4FDD1</accession>
<proteinExistence type="predicted"/>
<protein>
    <submittedName>
        <fullName evidence="1">Uncharacterized protein</fullName>
    </submittedName>
</protein>
<name>C4FDD1_9BIFI</name>
<reference evidence="1" key="1">
    <citation type="submission" date="2009-04" db="EMBL/GenBank/DDBJ databases">
        <authorList>
            <person name="Weinstock G."/>
            <person name="Sodergren E."/>
            <person name="Clifton S."/>
            <person name="Fulton L."/>
            <person name="Fulton B."/>
            <person name="Courtney L."/>
            <person name="Fronick C."/>
            <person name="Harrison M."/>
            <person name="Strong C."/>
            <person name="Farmer C."/>
            <person name="Delahaunty K."/>
            <person name="Markovic C."/>
            <person name="Hall O."/>
            <person name="Minx P."/>
            <person name="Tomlinson C."/>
            <person name="Mitreva M."/>
            <person name="Nelson J."/>
            <person name="Hou S."/>
            <person name="Wollam A."/>
            <person name="Pepin K.H."/>
            <person name="Johnson M."/>
            <person name="Bhonagiri V."/>
            <person name="Nash W.E."/>
            <person name="Warren W."/>
            <person name="Chinwalla A."/>
            <person name="Mardis E.R."/>
            <person name="Wilson R.K."/>
        </authorList>
    </citation>
    <scope>NUCLEOTIDE SEQUENCE [LARGE SCALE GENOMIC DNA]</scope>
    <source>
        <strain evidence="1">DSM 20098</strain>
    </source>
</reference>
<gene>
    <name evidence="1" type="ORF">BIFANG_02314</name>
</gene>
<dbReference type="EMBL" id="ABYS02000004">
    <property type="protein sequence ID" value="EEP20962.1"/>
    <property type="molecule type" value="Genomic_DNA"/>
</dbReference>
<dbReference type="Proteomes" id="UP000006408">
    <property type="component" value="Unassembled WGS sequence"/>
</dbReference>
<sequence>MCGVVGKRGSGVVEVRRKLGMKYGKAATLLSRGLVGVRMKGDRRWAGYLDK</sequence>
<evidence type="ECO:0000313" key="2">
    <source>
        <dbReference type="Proteomes" id="UP000006408"/>
    </source>
</evidence>
<keyword evidence="2" id="KW-1185">Reference proteome</keyword>